<accession>A0A4C1VKZ1</accession>
<protein>
    <submittedName>
        <fullName evidence="1">Uncharacterized protein</fullName>
    </submittedName>
</protein>
<reference evidence="1 2" key="1">
    <citation type="journal article" date="2019" name="Commun. Biol.">
        <title>The bagworm genome reveals a unique fibroin gene that provides high tensile strength.</title>
        <authorList>
            <person name="Kono N."/>
            <person name="Nakamura H."/>
            <person name="Ohtoshi R."/>
            <person name="Tomita M."/>
            <person name="Numata K."/>
            <person name="Arakawa K."/>
        </authorList>
    </citation>
    <scope>NUCLEOTIDE SEQUENCE [LARGE SCALE GENOMIC DNA]</scope>
</reference>
<name>A0A4C1VKZ1_EUMVA</name>
<organism evidence="1 2">
    <name type="scientific">Eumeta variegata</name>
    <name type="common">Bagworm moth</name>
    <name type="synonym">Eumeta japonica</name>
    <dbReference type="NCBI Taxonomy" id="151549"/>
    <lineage>
        <taxon>Eukaryota</taxon>
        <taxon>Metazoa</taxon>
        <taxon>Ecdysozoa</taxon>
        <taxon>Arthropoda</taxon>
        <taxon>Hexapoda</taxon>
        <taxon>Insecta</taxon>
        <taxon>Pterygota</taxon>
        <taxon>Neoptera</taxon>
        <taxon>Endopterygota</taxon>
        <taxon>Lepidoptera</taxon>
        <taxon>Glossata</taxon>
        <taxon>Ditrysia</taxon>
        <taxon>Tineoidea</taxon>
        <taxon>Psychidae</taxon>
        <taxon>Oiketicinae</taxon>
        <taxon>Eumeta</taxon>
    </lineage>
</organism>
<evidence type="ECO:0000313" key="2">
    <source>
        <dbReference type="Proteomes" id="UP000299102"/>
    </source>
</evidence>
<proteinExistence type="predicted"/>
<sequence>MRPCSYYKDPPRKEATIHNMSIERLKTGGCEVSARYVTAGGCGIAGKAEPLATAGGGCRPAPAHRSWP</sequence>
<dbReference type="AlphaFoldDB" id="A0A4C1VKZ1"/>
<dbReference type="EMBL" id="BGZK01000350">
    <property type="protein sequence ID" value="GBP38534.1"/>
    <property type="molecule type" value="Genomic_DNA"/>
</dbReference>
<dbReference type="Proteomes" id="UP000299102">
    <property type="component" value="Unassembled WGS sequence"/>
</dbReference>
<gene>
    <name evidence="1" type="ORF">EVAR_95436_1</name>
</gene>
<evidence type="ECO:0000313" key="1">
    <source>
        <dbReference type="EMBL" id="GBP38534.1"/>
    </source>
</evidence>
<keyword evidence="2" id="KW-1185">Reference proteome</keyword>
<comment type="caution">
    <text evidence="1">The sequence shown here is derived from an EMBL/GenBank/DDBJ whole genome shotgun (WGS) entry which is preliminary data.</text>
</comment>